<sequence length="356" mass="39818">MDDTNFLACGSDATATIMVLLPDGSATRIANVSPLMVLDKCPLLYHALEFGEYDLRQASIEATSRYAIVSLLRYIYTGNYLAENEPSFLLNHAETYKIAENYDMPDLQVSAYVNFSRQTEFSCSLKDPPVLLCETVRFLYGHLASHQSRQEQSLVDTLLNYCLAVFAYQGLGERADFRQVVFDLPAFHKDLCRTSMQREFLDDGALDIVRLPVSSPTPHSHDSLQKRALGDFQFDLWQDSEESLAADDSVENSPSKRRTPDVDGLFTLVHRPKDSMGMPTFSESESENESSCDELGFMLVHRPRHEESIATVADCEPGYFSSPEMICAVPAIVKAEPQNGVSADASDYAEEDWSLI</sequence>
<dbReference type="Proteomes" id="UP000799291">
    <property type="component" value="Unassembled WGS sequence"/>
</dbReference>
<evidence type="ECO:0000256" key="1">
    <source>
        <dbReference type="SAM" id="MobiDB-lite"/>
    </source>
</evidence>
<accession>A0A6G1JAT0</accession>
<organism evidence="2 3">
    <name type="scientific">Lentithecium fluviatile CBS 122367</name>
    <dbReference type="NCBI Taxonomy" id="1168545"/>
    <lineage>
        <taxon>Eukaryota</taxon>
        <taxon>Fungi</taxon>
        <taxon>Dikarya</taxon>
        <taxon>Ascomycota</taxon>
        <taxon>Pezizomycotina</taxon>
        <taxon>Dothideomycetes</taxon>
        <taxon>Pleosporomycetidae</taxon>
        <taxon>Pleosporales</taxon>
        <taxon>Massarineae</taxon>
        <taxon>Lentitheciaceae</taxon>
        <taxon>Lentithecium</taxon>
    </lineage>
</organism>
<evidence type="ECO:0008006" key="4">
    <source>
        <dbReference type="Google" id="ProtNLM"/>
    </source>
</evidence>
<name>A0A6G1JAT0_9PLEO</name>
<dbReference type="AlphaFoldDB" id="A0A6G1JAT0"/>
<gene>
    <name evidence="2" type="ORF">K458DRAFT_333504</name>
</gene>
<dbReference type="EMBL" id="MU005575">
    <property type="protein sequence ID" value="KAF2687243.1"/>
    <property type="molecule type" value="Genomic_DNA"/>
</dbReference>
<feature type="region of interest" description="Disordered" evidence="1">
    <location>
        <begin position="243"/>
        <end position="262"/>
    </location>
</feature>
<evidence type="ECO:0000313" key="2">
    <source>
        <dbReference type="EMBL" id="KAF2687243.1"/>
    </source>
</evidence>
<reference evidence="2" key="1">
    <citation type="journal article" date="2020" name="Stud. Mycol.">
        <title>101 Dothideomycetes genomes: a test case for predicting lifestyles and emergence of pathogens.</title>
        <authorList>
            <person name="Haridas S."/>
            <person name="Albert R."/>
            <person name="Binder M."/>
            <person name="Bloem J."/>
            <person name="Labutti K."/>
            <person name="Salamov A."/>
            <person name="Andreopoulos B."/>
            <person name="Baker S."/>
            <person name="Barry K."/>
            <person name="Bills G."/>
            <person name="Bluhm B."/>
            <person name="Cannon C."/>
            <person name="Castanera R."/>
            <person name="Culley D."/>
            <person name="Daum C."/>
            <person name="Ezra D."/>
            <person name="Gonzalez J."/>
            <person name="Henrissat B."/>
            <person name="Kuo A."/>
            <person name="Liang C."/>
            <person name="Lipzen A."/>
            <person name="Lutzoni F."/>
            <person name="Magnuson J."/>
            <person name="Mondo S."/>
            <person name="Nolan M."/>
            <person name="Ohm R."/>
            <person name="Pangilinan J."/>
            <person name="Park H.-J."/>
            <person name="Ramirez L."/>
            <person name="Alfaro M."/>
            <person name="Sun H."/>
            <person name="Tritt A."/>
            <person name="Yoshinaga Y."/>
            <person name="Zwiers L.-H."/>
            <person name="Turgeon B."/>
            <person name="Goodwin S."/>
            <person name="Spatafora J."/>
            <person name="Crous P."/>
            <person name="Grigoriev I."/>
        </authorList>
    </citation>
    <scope>NUCLEOTIDE SEQUENCE</scope>
    <source>
        <strain evidence="2">CBS 122367</strain>
    </source>
</reference>
<evidence type="ECO:0000313" key="3">
    <source>
        <dbReference type="Proteomes" id="UP000799291"/>
    </source>
</evidence>
<protein>
    <recommendedName>
        <fullName evidence="4">BTB domain-containing protein</fullName>
    </recommendedName>
</protein>
<proteinExistence type="predicted"/>
<keyword evidence="3" id="KW-1185">Reference proteome</keyword>
<dbReference type="OrthoDB" id="3945102at2759"/>